<keyword evidence="4 6" id="KW-0238">DNA-binding</keyword>
<protein>
    <recommendedName>
        <fullName evidence="6">RNA polymerase sigma factor</fullName>
    </recommendedName>
</protein>
<keyword evidence="5 6" id="KW-0804">Transcription</keyword>
<evidence type="ECO:0000313" key="10">
    <source>
        <dbReference type="Proteomes" id="UP000570166"/>
    </source>
</evidence>
<name>A0A838LG68_9SPHN</name>
<dbReference type="InterPro" id="IPR036388">
    <property type="entry name" value="WH-like_DNA-bd_sf"/>
</dbReference>
<dbReference type="InterPro" id="IPR000838">
    <property type="entry name" value="RNA_pol_sigma70_ECF_CS"/>
</dbReference>
<dbReference type="AlphaFoldDB" id="A0A838LG68"/>
<dbReference type="GO" id="GO:0006352">
    <property type="term" value="P:DNA-templated transcription initiation"/>
    <property type="evidence" value="ECO:0007669"/>
    <property type="project" value="InterPro"/>
</dbReference>
<accession>A0A838LG68</accession>
<evidence type="ECO:0000256" key="5">
    <source>
        <dbReference type="ARBA" id="ARBA00023163"/>
    </source>
</evidence>
<dbReference type="InterPro" id="IPR039425">
    <property type="entry name" value="RNA_pol_sigma-70-like"/>
</dbReference>
<dbReference type="RefSeq" id="WP_160364270.1">
    <property type="nucleotide sequence ID" value="NZ_JACEIB010000027.1"/>
</dbReference>
<keyword evidence="3 6" id="KW-0731">Sigma factor</keyword>
<comment type="caution">
    <text evidence="9">The sequence shown here is derived from an EMBL/GenBank/DDBJ whole genome shotgun (WGS) entry which is preliminary data.</text>
</comment>
<dbReference type="EMBL" id="JACEIB010000027">
    <property type="protein sequence ID" value="MBA2936418.1"/>
    <property type="molecule type" value="Genomic_DNA"/>
</dbReference>
<dbReference type="InterPro" id="IPR013325">
    <property type="entry name" value="RNA_pol_sigma_r2"/>
</dbReference>
<evidence type="ECO:0000259" key="7">
    <source>
        <dbReference type="Pfam" id="PF04542"/>
    </source>
</evidence>
<feature type="domain" description="RNA polymerase sigma factor 70 region 4 type 2" evidence="8">
    <location>
        <begin position="135"/>
        <end position="186"/>
    </location>
</feature>
<dbReference type="PANTHER" id="PTHR43133:SF25">
    <property type="entry name" value="RNA POLYMERASE SIGMA FACTOR RFAY-RELATED"/>
    <property type="match status" value="1"/>
</dbReference>
<dbReference type="InterPro" id="IPR007627">
    <property type="entry name" value="RNA_pol_sigma70_r2"/>
</dbReference>
<evidence type="ECO:0000256" key="2">
    <source>
        <dbReference type="ARBA" id="ARBA00023015"/>
    </source>
</evidence>
<dbReference type="Gene3D" id="1.10.1740.10">
    <property type="match status" value="1"/>
</dbReference>
<dbReference type="GO" id="GO:0003677">
    <property type="term" value="F:DNA binding"/>
    <property type="evidence" value="ECO:0007669"/>
    <property type="project" value="UniProtKB-KW"/>
</dbReference>
<evidence type="ECO:0000256" key="4">
    <source>
        <dbReference type="ARBA" id="ARBA00023125"/>
    </source>
</evidence>
<evidence type="ECO:0000256" key="6">
    <source>
        <dbReference type="RuleBase" id="RU000716"/>
    </source>
</evidence>
<dbReference type="SUPFAM" id="SSF88946">
    <property type="entry name" value="Sigma2 domain of RNA polymerase sigma factors"/>
    <property type="match status" value="1"/>
</dbReference>
<dbReference type="Pfam" id="PF04542">
    <property type="entry name" value="Sigma70_r2"/>
    <property type="match status" value="1"/>
</dbReference>
<keyword evidence="2 6" id="KW-0805">Transcription regulation</keyword>
<gene>
    <name evidence="9" type="ORF">HZF05_20235</name>
</gene>
<dbReference type="Gene3D" id="1.10.10.10">
    <property type="entry name" value="Winged helix-like DNA-binding domain superfamily/Winged helix DNA-binding domain"/>
    <property type="match status" value="1"/>
</dbReference>
<comment type="similarity">
    <text evidence="1 6">Belongs to the sigma-70 factor family. ECF subfamily.</text>
</comment>
<dbReference type="InterPro" id="IPR014284">
    <property type="entry name" value="RNA_pol_sigma-70_dom"/>
</dbReference>
<evidence type="ECO:0000256" key="1">
    <source>
        <dbReference type="ARBA" id="ARBA00010641"/>
    </source>
</evidence>
<keyword evidence="10" id="KW-1185">Reference proteome</keyword>
<dbReference type="GO" id="GO:0016987">
    <property type="term" value="F:sigma factor activity"/>
    <property type="evidence" value="ECO:0007669"/>
    <property type="project" value="UniProtKB-KW"/>
</dbReference>
<dbReference type="InterPro" id="IPR013249">
    <property type="entry name" value="RNA_pol_sigma70_r4_t2"/>
</dbReference>
<feature type="domain" description="RNA polymerase sigma-70 region 2" evidence="7">
    <location>
        <begin position="37"/>
        <end position="96"/>
    </location>
</feature>
<dbReference type="Proteomes" id="UP000570166">
    <property type="component" value="Unassembled WGS sequence"/>
</dbReference>
<dbReference type="Pfam" id="PF08281">
    <property type="entry name" value="Sigma70_r4_2"/>
    <property type="match status" value="1"/>
</dbReference>
<reference evidence="9 10" key="1">
    <citation type="submission" date="2020-07" db="EMBL/GenBank/DDBJ databases">
        <authorList>
            <person name="Sun Q."/>
        </authorList>
    </citation>
    <scope>NUCLEOTIDE SEQUENCE [LARGE SCALE GENOMIC DNA]</scope>
    <source>
        <strain evidence="9 10">CGMCC 1.13654</strain>
    </source>
</reference>
<evidence type="ECO:0000259" key="8">
    <source>
        <dbReference type="Pfam" id="PF08281"/>
    </source>
</evidence>
<sequence>MKGGFFRPRLVFSAAKAVEAPRAPDQAERFRSVMLPHMDAAYTLARYLTRDSSAAEDIVQEAFLRAYRSFADRRGEAPKAWLLAIVRNCFLNSVSTAAARARTQDIHDWQGDVPAQLIERDNPESLLADRSEAAMLRATIEQLPEPFRETLVLRELEEMSYKDIATIAQVPIGTVMSRLSRARQMLAEMLLPDAKGARA</sequence>
<organism evidence="9 10">
    <name type="scientific">Sphingomonas chungangi</name>
    <dbReference type="NCBI Taxonomy" id="2683589"/>
    <lineage>
        <taxon>Bacteria</taxon>
        <taxon>Pseudomonadati</taxon>
        <taxon>Pseudomonadota</taxon>
        <taxon>Alphaproteobacteria</taxon>
        <taxon>Sphingomonadales</taxon>
        <taxon>Sphingomonadaceae</taxon>
        <taxon>Sphingomonas</taxon>
    </lineage>
</organism>
<evidence type="ECO:0000256" key="3">
    <source>
        <dbReference type="ARBA" id="ARBA00023082"/>
    </source>
</evidence>
<dbReference type="PANTHER" id="PTHR43133">
    <property type="entry name" value="RNA POLYMERASE ECF-TYPE SIGMA FACTO"/>
    <property type="match status" value="1"/>
</dbReference>
<evidence type="ECO:0000313" key="9">
    <source>
        <dbReference type="EMBL" id="MBA2936418.1"/>
    </source>
</evidence>
<dbReference type="InterPro" id="IPR013324">
    <property type="entry name" value="RNA_pol_sigma_r3/r4-like"/>
</dbReference>
<dbReference type="NCBIfam" id="TIGR02937">
    <property type="entry name" value="sigma70-ECF"/>
    <property type="match status" value="1"/>
</dbReference>
<dbReference type="CDD" id="cd06171">
    <property type="entry name" value="Sigma70_r4"/>
    <property type="match status" value="1"/>
</dbReference>
<proteinExistence type="inferred from homology"/>
<dbReference type="SUPFAM" id="SSF88659">
    <property type="entry name" value="Sigma3 and sigma4 domains of RNA polymerase sigma factors"/>
    <property type="match status" value="1"/>
</dbReference>
<dbReference type="PROSITE" id="PS01063">
    <property type="entry name" value="SIGMA70_ECF"/>
    <property type="match status" value="1"/>
</dbReference>